<reference evidence="1 2" key="1">
    <citation type="journal article" date="2019" name="Commun. Biol.">
        <title>The bagworm genome reveals a unique fibroin gene that provides high tensile strength.</title>
        <authorList>
            <person name="Kono N."/>
            <person name="Nakamura H."/>
            <person name="Ohtoshi R."/>
            <person name="Tomita M."/>
            <person name="Numata K."/>
            <person name="Arakawa K."/>
        </authorList>
    </citation>
    <scope>NUCLEOTIDE SEQUENCE [LARGE SCALE GENOMIC DNA]</scope>
</reference>
<dbReference type="EMBL" id="BGZK01000373">
    <property type="protein sequence ID" value="GBP39892.1"/>
    <property type="molecule type" value="Genomic_DNA"/>
</dbReference>
<evidence type="ECO:0000313" key="2">
    <source>
        <dbReference type="Proteomes" id="UP000299102"/>
    </source>
</evidence>
<sequence>MVLMIFLENETITEIRGRNEVEKLPIVNGVRDGACIEVLHFFARPAGRVGLILIVVDESRCSILDEVYIQKMTLRCPDPEKRRENGGSFEANLLSINQRNKKLSQEPEAWTIFNQTGFPGDDPGRNT</sequence>
<dbReference type="Proteomes" id="UP000299102">
    <property type="component" value="Unassembled WGS sequence"/>
</dbReference>
<dbReference type="AlphaFoldDB" id="A0A4C1VNB4"/>
<protein>
    <submittedName>
        <fullName evidence="1">Uncharacterized protein</fullName>
    </submittedName>
</protein>
<evidence type="ECO:0000313" key="1">
    <source>
        <dbReference type="EMBL" id="GBP39892.1"/>
    </source>
</evidence>
<gene>
    <name evidence="1" type="ORF">EVAR_83027_1</name>
</gene>
<name>A0A4C1VNB4_EUMVA</name>
<comment type="caution">
    <text evidence="1">The sequence shown here is derived from an EMBL/GenBank/DDBJ whole genome shotgun (WGS) entry which is preliminary data.</text>
</comment>
<proteinExistence type="predicted"/>
<organism evidence="1 2">
    <name type="scientific">Eumeta variegata</name>
    <name type="common">Bagworm moth</name>
    <name type="synonym">Eumeta japonica</name>
    <dbReference type="NCBI Taxonomy" id="151549"/>
    <lineage>
        <taxon>Eukaryota</taxon>
        <taxon>Metazoa</taxon>
        <taxon>Ecdysozoa</taxon>
        <taxon>Arthropoda</taxon>
        <taxon>Hexapoda</taxon>
        <taxon>Insecta</taxon>
        <taxon>Pterygota</taxon>
        <taxon>Neoptera</taxon>
        <taxon>Endopterygota</taxon>
        <taxon>Lepidoptera</taxon>
        <taxon>Glossata</taxon>
        <taxon>Ditrysia</taxon>
        <taxon>Tineoidea</taxon>
        <taxon>Psychidae</taxon>
        <taxon>Oiketicinae</taxon>
        <taxon>Eumeta</taxon>
    </lineage>
</organism>
<keyword evidence="2" id="KW-1185">Reference proteome</keyword>
<accession>A0A4C1VNB4</accession>